<reference evidence="8 9" key="1">
    <citation type="journal article" date="2020" name="Syst. Appl. Microbiol.">
        <title>Alienimonas chondri sp. nov., a novel planctomycete isolated from the biofilm of the red alga Chondrus crispus.</title>
        <authorList>
            <person name="Vitorino I."/>
            <person name="Albuquerque L."/>
            <person name="Wiegand S."/>
            <person name="Kallscheuer N."/>
            <person name="da Costa M.S."/>
            <person name="Lobo-da-Cunha A."/>
            <person name="Jogler C."/>
            <person name="Lage O.M."/>
        </authorList>
    </citation>
    <scope>NUCLEOTIDE SEQUENCE [LARGE SCALE GENOMIC DNA]</scope>
    <source>
        <strain evidence="8 9">LzC2</strain>
    </source>
</reference>
<dbReference type="InterPro" id="IPR024607">
    <property type="entry name" value="Sulfatase_CS"/>
</dbReference>
<dbReference type="SUPFAM" id="SSF53649">
    <property type="entry name" value="Alkaline phosphatase-like"/>
    <property type="match status" value="1"/>
</dbReference>
<dbReference type="Pfam" id="PF00884">
    <property type="entry name" value="Sulfatase"/>
    <property type="match status" value="1"/>
</dbReference>
<evidence type="ECO:0000256" key="6">
    <source>
        <dbReference type="ARBA" id="ARBA00022837"/>
    </source>
</evidence>
<evidence type="ECO:0000256" key="1">
    <source>
        <dbReference type="ARBA" id="ARBA00001913"/>
    </source>
</evidence>
<name>A0ABX1V790_9PLAN</name>
<comment type="cofactor">
    <cofactor evidence="1">
        <name>Ca(2+)</name>
        <dbReference type="ChEBI" id="CHEBI:29108"/>
    </cofactor>
</comment>
<comment type="similarity">
    <text evidence="2">Belongs to the sulfatase family.</text>
</comment>
<keyword evidence="4" id="KW-0732">Signal</keyword>
<evidence type="ECO:0000256" key="2">
    <source>
        <dbReference type="ARBA" id="ARBA00008779"/>
    </source>
</evidence>
<evidence type="ECO:0000256" key="5">
    <source>
        <dbReference type="ARBA" id="ARBA00022801"/>
    </source>
</evidence>
<dbReference type="CDD" id="cd16030">
    <property type="entry name" value="iduronate-2-sulfatase"/>
    <property type="match status" value="1"/>
</dbReference>
<keyword evidence="6" id="KW-0106">Calcium</keyword>
<keyword evidence="9" id="KW-1185">Reference proteome</keyword>
<dbReference type="GO" id="GO:0004065">
    <property type="term" value="F:arylsulfatase activity"/>
    <property type="evidence" value="ECO:0007669"/>
    <property type="project" value="UniProtKB-EC"/>
</dbReference>
<evidence type="ECO:0000313" key="8">
    <source>
        <dbReference type="EMBL" id="NNJ24118.1"/>
    </source>
</evidence>
<feature type="domain" description="Sulfatase N-terminal" evidence="7">
    <location>
        <begin position="48"/>
        <end position="385"/>
    </location>
</feature>
<proteinExistence type="inferred from homology"/>
<comment type="caution">
    <text evidence="8">The sequence shown here is derived from an EMBL/GenBank/DDBJ whole genome shotgun (WGS) entry which is preliminary data.</text>
</comment>
<keyword evidence="3" id="KW-0479">Metal-binding</keyword>
<accession>A0ABX1V790</accession>
<dbReference type="PROSITE" id="PS00149">
    <property type="entry name" value="SULFATASE_2"/>
    <property type="match status" value="1"/>
</dbReference>
<dbReference type="PANTHER" id="PTHR45953:SF1">
    <property type="entry name" value="IDURONATE 2-SULFATASE"/>
    <property type="match status" value="1"/>
</dbReference>
<dbReference type="InterPro" id="IPR000917">
    <property type="entry name" value="Sulfatase_N"/>
</dbReference>
<dbReference type="EC" id="3.1.6.1" evidence="8"/>
<protein>
    <submittedName>
        <fullName evidence="8">Arylsulfatase</fullName>
        <ecNumber evidence="8">3.1.6.1</ecNumber>
    </submittedName>
</protein>
<dbReference type="RefSeq" id="WP_171182705.1">
    <property type="nucleotide sequence ID" value="NZ_WTPX01000003.1"/>
</dbReference>
<dbReference type="Proteomes" id="UP000609651">
    <property type="component" value="Unassembled WGS sequence"/>
</dbReference>
<evidence type="ECO:0000256" key="3">
    <source>
        <dbReference type="ARBA" id="ARBA00022723"/>
    </source>
</evidence>
<keyword evidence="5 8" id="KW-0378">Hydrolase</keyword>
<evidence type="ECO:0000256" key="4">
    <source>
        <dbReference type="ARBA" id="ARBA00022729"/>
    </source>
</evidence>
<dbReference type="PANTHER" id="PTHR45953">
    <property type="entry name" value="IDURONATE 2-SULFATASE"/>
    <property type="match status" value="1"/>
</dbReference>
<sequence length="504" mass="56824">MTLTPARERIGATVCRRLSPILLALLVAFAGGLVAVGRAADRPRRDRPNVLFIAVDDMRAELGCYGSPIVKSPNLDALAARSLLFERAYCQQALCNPSRASVLTGLRIDSLGFTDLLTHFRERRPDVVTLPQLFKQAGYETHGIGKIFHNYRQDEWKGDPASWSRPQQLHYGNHGHDVAQVEGERPADAVAIPRAERREVPDEAYWDGQIAKLAVDRLNEIKDEPFFLAVGFWKPHLPFNAPEKYWAMYDPAEIAPPTNPEPPTGVPSIALHDGREIMRDFPAGLTPDDVRTLRHGYYAAISYVDAQIGKVLDELARLDLRDETIVVFWSDHGFHLGEHDLWCKTSNFELDARVPLMISVPGQSTAGRRTQSLVELLDIYPTIADYSRLTPPSGLEGHSLRPLFEDPAATVREVAFTQHPRPGYPKAGVAPEAMGYSLRSDRFRYTEWRDFQTGRVVATELYDHRDDPRETINRADEPAWAPTVAAFRERLDEFADLKAHHRDR</sequence>
<dbReference type="EMBL" id="WTPX01000003">
    <property type="protein sequence ID" value="NNJ24118.1"/>
    <property type="molecule type" value="Genomic_DNA"/>
</dbReference>
<evidence type="ECO:0000313" key="9">
    <source>
        <dbReference type="Proteomes" id="UP000609651"/>
    </source>
</evidence>
<evidence type="ECO:0000259" key="7">
    <source>
        <dbReference type="Pfam" id="PF00884"/>
    </source>
</evidence>
<gene>
    <name evidence="8" type="ORF">LzC2_01680</name>
</gene>
<dbReference type="Gene3D" id="3.40.720.10">
    <property type="entry name" value="Alkaline Phosphatase, subunit A"/>
    <property type="match status" value="1"/>
</dbReference>
<dbReference type="InterPro" id="IPR035874">
    <property type="entry name" value="IDS"/>
</dbReference>
<dbReference type="InterPro" id="IPR017850">
    <property type="entry name" value="Alkaline_phosphatase_core_sf"/>
</dbReference>
<organism evidence="8 9">
    <name type="scientific">Alienimonas chondri</name>
    <dbReference type="NCBI Taxonomy" id="2681879"/>
    <lineage>
        <taxon>Bacteria</taxon>
        <taxon>Pseudomonadati</taxon>
        <taxon>Planctomycetota</taxon>
        <taxon>Planctomycetia</taxon>
        <taxon>Planctomycetales</taxon>
        <taxon>Planctomycetaceae</taxon>
        <taxon>Alienimonas</taxon>
    </lineage>
</organism>